<organism evidence="2 3">
    <name type="scientific">Spodoptera exigua</name>
    <name type="common">Beet armyworm</name>
    <name type="synonym">Noctua fulgens</name>
    <dbReference type="NCBI Taxonomy" id="7107"/>
    <lineage>
        <taxon>Eukaryota</taxon>
        <taxon>Metazoa</taxon>
        <taxon>Ecdysozoa</taxon>
        <taxon>Arthropoda</taxon>
        <taxon>Hexapoda</taxon>
        <taxon>Insecta</taxon>
        <taxon>Pterygota</taxon>
        <taxon>Neoptera</taxon>
        <taxon>Endopterygota</taxon>
        <taxon>Lepidoptera</taxon>
        <taxon>Glossata</taxon>
        <taxon>Ditrysia</taxon>
        <taxon>Noctuoidea</taxon>
        <taxon>Noctuidae</taxon>
        <taxon>Amphipyrinae</taxon>
        <taxon>Spodoptera</taxon>
    </lineage>
</organism>
<dbReference type="InterPro" id="IPR025733">
    <property type="entry name" value="PAPs_C"/>
</dbReference>
<evidence type="ECO:0000313" key="2">
    <source>
        <dbReference type="EMBL" id="KAH9644720.1"/>
    </source>
</evidence>
<dbReference type="Pfam" id="PF14008">
    <property type="entry name" value="Metallophos_C"/>
    <property type="match status" value="1"/>
</dbReference>
<feature type="domain" description="Purple acid phosphatase C-terminal" evidence="1">
    <location>
        <begin position="72"/>
        <end position="134"/>
    </location>
</feature>
<reference evidence="2" key="1">
    <citation type="journal article" date="2021" name="G3 (Bethesda)">
        <title>Genome and transcriptome analysis of the beet armyworm Spodoptera exigua reveals targets for pest control. .</title>
        <authorList>
            <person name="Simon S."/>
            <person name="Breeschoten T."/>
            <person name="Jansen H.J."/>
            <person name="Dirks R.P."/>
            <person name="Schranz M.E."/>
            <person name="Ros V.I.D."/>
        </authorList>
    </citation>
    <scope>NUCLEOTIDE SEQUENCE</scope>
    <source>
        <strain evidence="2">TB_SE_WUR_2020</strain>
    </source>
</reference>
<dbReference type="InterPro" id="IPR029052">
    <property type="entry name" value="Metallo-depent_PP-like"/>
</dbReference>
<dbReference type="SUPFAM" id="SSF56300">
    <property type="entry name" value="Metallo-dependent phosphatases"/>
    <property type="match status" value="1"/>
</dbReference>
<dbReference type="AlphaFoldDB" id="A0A922SNZ7"/>
<dbReference type="PANTHER" id="PTHR45867">
    <property type="entry name" value="PURPLE ACID PHOSPHATASE"/>
    <property type="match status" value="1"/>
</dbReference>
<dbReference type="InterPro" id="IPR041792">
    <property type="entry name" value="MPP_PAP"/>
</dbReference>
<dbReference type="Gene3D" id="3.60.21.10">
    <property type="match status" value="1"/>
</dbReference>
<accession>A0A922SNZ7</accession>
<dbReference type="EMBL" id="JACEFF010000068">
    <property type="protein sequence ID" value="KAH9644720.1"/>
    <property type="molecule type" value="Genomic_DNA"/>
</dbReference>
<proteinExistence type="predicted"/>
<comment type="caution">
    <text evidence="2">The sequence shown here is derived from an EMBL/GenBank/DDBJ whole genome shotgun (WGS) entry which is preliminary data.</text>
</comment>
<dbReference type="Proteomes" id="UP000814243">
    <property type="component" value="Unassembled WGS sequence"/>
</dbReference>
<protein>
    <recommendedName>
        <fullName evidence="1">Purple acid phosphatase C-terminal domain-containing protein</fullName>
    </recommendedName>
</protein>
<dbReference type="CDD" id="cd00839">
    <property type="entry name" value="MPP_PAPs"/>
    <property type="match status" value="1"/>
</dbReference>
<dbReference type="PANTHER" id="PTHR45867:SF3">
    <property type="entry name" value="ACID PHOSPHATASE TYPE 7"/>
    <property type="match status" value="1"/>
</dbReference>
<evidence type="ECO:0000259" key="1">
    <source>
        <dbReference type="Pfam" id="PF14008"/>
    </source>
</evidence>
<gene>
    <name evidence="2" type="ORF">HF086_003825</name>
</gene>
<name>A0A922SNZ7_SPOEX</name>
<evidence type="ECO:0000313" key="3">
    <source>
        <dbReference type="Proteomes" id="UP000814243"/>
    </source>
</evidence>
<sequence>MGHRPMYCKHGEECRLHLPNRDSKLGLEPLLMEFGVDLVIWAHEHSYERTWPLYDNKVYNGSYDKPYVNPGAPVHIITGSAGCQEATDPFRPDPAPWSAFRSSDYGYTRFVAHNKTHIYMEQVDVDLKGKVIDSFWLVKNQHKKFNIKHKNKEAQQL</sequence>